<dbReference type="Pfam" id="PF08704">
    <property type="entry name" value="GCD14"/>
    <property type="match status" value="1"/>
</dbReference>
<keyword evidence="2 5" id="KW-0808">Transferase</keyword>
<organism evidence="8 9">
    <name type="scientific">Allomeiothermus silvanus (strain ATCC 700542 / DSM 9946 / NBRC 106475 / NCIMB 13440 / VI-R2)</name>
    <name type="common">Thermus silvanus</name>
    <dbReference type="NCBI Taxonomy" id="526227"/>
    <lineage>
        <taxon>Bacteria</taxon>
        <taxon>Thermotogati</taxon>
        <taxon>Deinococcota</taxon>
        <taxon>Deinococci</taxon>
        <taxon>Thermales</taxon>
        <taxon>Thermaceae</taxon>
        <taxon>Allomeiothermus</taxon>
    </lineage>
</organism>
<dbReference type="CDD" id="cd02440">
    <property type="entry name" value="AdoMet_MTases"/>
    <property type="match status" value="1"/>
</dbReference>
<comment type="subunit">
    <text evidence="5">Homotetramer composed of a dimer of dimers.</text>
</comment>
<dbReference type="AlphaFoldDB" id="D7BA98"/>
<feature type="binding site" evidence="6">
    <location>
        <position position="147"/>
    </location>
    <ligand>
        <name>S-adenosyl-L-methionine</name>
        <dbReference type="ChEBI" id="CHEBI:59789"/>
    </ligand>
</feature>
<evidence type="ECO:0000256" key="5">
    <source>
        <dbReference type="PIRNR" id="PIRNR017269"/>
    </source>
</evidence>
<dbReference type="InterPro" id="IPR014816">
    <property type="entry name" value="tRNA_MeTrfase_Gcd14"/>
</dbReference>
<keyword evidence="4 5" id="KW-0819">tRNA processing</keyword>
<evidence type="ECO:0000313" key="9">
    <source>
        <dbReference type="Proteomes" id="UP000001916"/>
    </source>
</evidence>
<feature type="binding site" evidence="6">
    <location>
        <position position="142"/>
    </location>
    <ligand>
        <name>S-adenosyl-L-methionine</name>
        <dbReference type="ChEBI" id="CHEBI:59789"/>
    </ligand>
</feature>
<dbReference type="InterPro" id="IPR049470">
    <property type="entry name" value="TRM61_C"/>
</dbReference>
<dbReference type="EMBL" id="CP002042">
    <property type="protein sequence ID" value="ADH64233.1"/>
    <property type="molecule type" value="Genomic_DNA"/>
</dbReference>
<dbReference type="Gene3D" id="3.40.50.150">
    <property type="entry name" value="Vaccinia Virus protein VP39"/>
    <property type="match status" value="1"/>
</dbReference>
<dbReference type="FunFam" id="3.10.330.20:FF:000003">
    <property type="entry name" value="tRNA (Adenine(58)-N(1))-methyltransferase, mitochondrial isoform X1"/>
    <property type="match status" value="1"/>
</dbReference>
<dbReference type="InterPro" id="IPR029063">
    <property type="entry name" value="SAM-dependent_MTases_sf"/>
</dbReference>
<comment type="similarity">
    <text evidence="5">Belongs to the class I-like SAM-binding methyltransferase superfamily. TRM61 family.</text>
</comment>
<dbReference type="PANTHER" id="PTHR12133">
    <property type="entry name" value="TRNA (ADENINE(58)-N(1))-METHYLTRANSFERASE"/>
    <property type="match status" value="1"/>
</dbReference>
<evidence type="ECO:0000256" key="3">
    <source>
        <dbReference type="ARBA" id="ARBA00022691"/>
    </source>
</evidence>
<dbReference type="eggNOG" id="COG2519">
    <property type="taxonomic scope" value="Bacteria"/>
</dbReference>
<feature type="domain" description="tRNA (adenine(58)-N(1))-methyltransferase catalytic subunit TRM61 C-terminal" evidence="7">
    <location>
        <begin position="77"/>
        <end position="252"/>
    </location>
</feature>
<name>D7BA98_ALLS1</name>
<proteinExistence type="inferred from homology"/>
<dbReference type="KEGG" id="msv:Mesil_2376"/>
<evidence type="ECO:0000256" key="2">
    <source>
        <dbReference type="ARBA" id="ARBA00022679"/>
    </source>
</evidence>
<dbReference type="GO" id="GO:0160107">
    <property type="term" value="F:tRNA (adenine(58)-N1)-methyltransferase activity"/>
    <property type="evidence" value="ECO:0007669"/>
    <property type="project" value="UniProtKB-EC"/>
</dbReference>
<dbReference type="EC" id="2.1.1.220" evidence="5"/>
<evidence type="ECO:0000313" key="8">
    <source>
        <dbReference type="EMBL" id="ADH64233.1"/>
    </source>
</evidence>
<dbReference type="GO" id="GO:0031515">
    <property type="term" value="C:tRNA (m1A) methyltransferase complex"/>
    <property type="evidence" value="ECO:0007669"/>
    <property type="project" value="UniProtKB-UniRule"/>
</dbReference>
<keyword evidence="9" id="KW-1185">Reference proteome</keyword>
<accession>D7BA98</accession>
<dbReference type="RefSeq" id="WP_013158776.1">
    <property type="nucleotide sequence ID" value="NC_014212.1"/>
</dbReference>
<reference evidence="8 9" key="1">
    <citation type="journal article" date="2010" name="Stand. Genomic Sci.">
        <title>Complete genome sequence of Meiothermus silvanus type strain (VI-R2).</title>
        <authorList>
            <person name="Sikorski J."/>
            <person name="Tindall B.J."/>
            <person name="Lowry S."/>
            <person name="Lucas S."/>
            <person name="Nolan M."/>
            <person name="Copeland A."/>
            <person name="Glavina Del Rio T."/>
            <person name="Tice H."/>
            <person name="Cheng J.F."/>
            <person name="Han C."/>
            <person name="Pitluck S."/>
            <person name="Liolios K."/>
            <person name="Ivanova N."/>
            <person name="Mavromatis K."/>
            <person name="Mikhailova N."/>
            <person name="Pati A."/>
            <person name="Goodwin L."/>
            <person name="Chen A."/>
            <person name="Palaniappan K."/>
            <person name="Land M."/>
            <person name="Hauser L."/>
            <person name="Chang Y.J."/>
            <person name="Jeffries C.D."/>
            <person name="Rohde M."/>
            <person name="Goker M."/>
            <person name="Woyke T."/>
            <person name="Bristow J."/>
            <person name="Eisen J.A."/>
            <person name="Markowitz V."/>
            <person name="Hugenholtz P."/>
            <person name="Kyrpides N.C."/>
            <person name="Klenk H.P."/>
            <person name="Lapidus A."/>
        </authorList>
    </citation>
    <scope>NUCLEOTIDE SEQUENCE [LARGE SCALE GENOMIC DNA]</scope>
    <source>
        <strain evidence="9">ATCC 700542 / DSM 9946 / VI-R2</strain>
    </source>
</reference>
<keyword evidence="1 5" id="KW-0489">Methyltransferase</keyword>
<dbReference type="Pfam" id="PF14801">
    <property type="entry name" value="TrmI-like_N"/>
    <property type="match status" value="1"/>
</dbReference>
<gene>
    <name evidence="8" type="ordered locus">Mesil_2376</name>
</gene>
<sequence length="277" mass="31006">MKGTPLDPGGVTLDNSCVHYGDWVLLQDRRGRKYLFRLKEGQSFDHHRGSLKHEEILRAGYGSRITLGNGEPFSVHRPTLEDYVLYMPREATPTYPKDAAMITFLLDLAPGMQVLEAGSGSGGLTLFLARAVGPGGQVWSYESKARHQERAKRNLAAYMDSRETWGNVTFVLGDLREARLEPHSLDGVALDLMEPWTVLGNVVTALKVDRSVVAYLPNITQVVTLLEEVKQAGWPLQHERTLEVILRSWDVRPPIAHPDFQQVGHTAFLTQLRRLSG</sequence>
<keyword evidence="3 5" id="KW-0949">S-adenosyl-L-methionine</keyword>
<feature type="binding site" evidence="6">
    <location>
        <position position="174"/>
    </location>
    <ligand>
        <name>S-adenosyl-L-methionine</name>
        <dbReference type="ChEBI" id="CHEBI:59789"/>
    </ligand>
</feature>
<dbReference type="Proteomes" id="UP000001916">
    <property type="component" value="Chromosome"/>
</dbReference>
<evidence type="ECO:0000256" key="1">
    <source>
        <dbReference type="ARBA" id="ARBA00022603"/>
    </source>
</evidence>
<dbReference type="PROSITE" id="PS51620">
    <property type="entry name" value="SAM_TRM61"/>
    <property type="match status" value="1"/>
</dbReference>
<dbReference type="STRING" id="526227.Mesil_2376"/>
<evidence type="ECO:0000256" key="6">
    <source>
        <dbReference type="PIRSR" id="PIRSR017269-1"/>
    </source>
</evidence>
<dbReference type="PANTHER" id="PTHR12133:SF1">
    <property type="entry name" value="TRNA (ADENINE(58)-N(1))-METHYLTRANSFERASE, MITOCHONDRIAL"/>
    <property type="match status" value="1"/>
</dbReference>
<dbReference type="GO" id="GO:0030488">
    <property type="term" value="P:tRNA methylation"/>
    <property type="evidence" value="ECO:0007669"/>
    <property type="project" value="InterPro"/>
</dbReference>
<dbReference type="PIRSF" id="PIRSF017269">
    <property type="entry name" value="GCD14"/>
    <property type="match status" value="1"/>
</dbReference>
<feature type="binding site" evidence="6">
    <location>
        <position position="191"/>
    </location>
    <ligand>
        <name>S-adenosyl-L-methionine</name>
        <dbReference type="ChEBI" id="CHEBI:59789"/>
    </ligand>
</feature>
<comment type="catalytic activity">
    <reaction evidence="5">
        <text>adenosine(58) in tRNA + S-adenosyl-L-methionine = N(1)-methyladenosine(58) in tRNA + S-adenosyl-L-homocysteine + H(+)</text>
        <dbReference type="Rhea" id="RHEA:43152"/>
        <dbReference type="Rhea" id="RHEA-COMP:10365"/>
        <dbReference type="Rhea" id="RHEA-COMP:10366"/>
        <dbReference type="ChEBI" id="CHEBI:15378"/>
        <dbReference type="ChEBI" id="CHEBI:57856"/>
        <dbReference type="ChEBI" id="CHEBI:59789"/>
        <dbReference type="ChEBI" id="CHEBI:74411"/>
        <dbReference type="ChEBI" id="CHEBI:74491"/>
        <dbReference type="EC" id="2.1.1.220"/>
    </reaction>
</comment>
<evidence type="ECO:0000256" key="4">
    <source>
        <dbReference type="ARBA" id="ARBA00022694"/>
    </source>
</evidence>
<protein>
    <recommendedName>
        <fullName evidence="5">tRNA (adenine(58)-N(1))-methyltransferase TrmI</fullName>
        <ecNumber evidence="5">2.1.1.220</ecNumber>
    </recommendedName>
</protein>
<comment type="function">
    <text evidence="5">Catalyzes the S-adenosyl-L-methionine-dependent formation of N(1)-methyladenine at position 58 (m1A58) in tRNA.</text>
</comment>
<feature type="binding site" evidence="6">
    <location>
        <begin position="121"/>
        <end position="124"/>
    </location>
    <ligand>
        <name>S-adenosyl-L-methionine</name>
        <dbReference type="ChEBI" id="CHEBI:59789"/>
    </ligand>
</feature>
<dbReference type="HOGENOM" id="CLU_025402_0_1_0"/>
<evidence type="ECO:0000259" key="7">
    <source>
        <dbReference type="Pfam" id="PF08704"/>
    </source>
</evidence>
<dbReference type="SUPFAM" id="SSF53335">
    <property type="entry name" value="S-adenosyl-L-methionine-dependent methyltransferases"/>
    <property type="match status" value="1"/>
</dbReference>